<dbReference type="PANTHER" id="PTHR36847">
    <property type="entry name" value="AMIDOLIGASE ENZYME"/>
    <property type="match status" value="1"/>
</dbReference>
<keyword evidence="3" id="KW-1185">Reference proteome</keyword>
<feature type="region of interest" description="Disordered" evidence="1">
    <location>
        <begin position="310"/>
        <end position="364"/>
    </location>
</feature>
<dbReference type="EMBL" id="DF933837">
    <property type="protein sequence ID" value="GAM41114.1"/>
    <property type="molecule type" value="Genomic_DNA"/>
</dbReference>
<evidence type="ECO:0000256" key="1">
    <source>
        <dbReference type="SAM" id="MobiDB-lite"/>
    </source>
</evidence>
<sequence>MARDSFYFGVEIELIAEPHLVRHPLVRKFYYEKLAASLRYHGLNAVADSLNGRYRKHTEHYDKWFLTKDGSLGSPAHPAIPIEAVSPVLNTRNYWETEIDTFWTSWGRVFKLPRRSAKCGSHIHVSPGPNKRFTMTELKKIACGIVFYANNLDDMLPAPRRNNAYCQKNWEASRSTIGIWYKSGTDSDVRQTMERIWKIDDEEDMKDFMQDDRRVMWNFEHVVPGEKCTGTIEFRGGRGLRGPNRTKWWIAFVVSFIQLCISSKQFPNKDASDRPGTDYFWRKLVKNAQTIQVEDDLPSDWRYLNESYSSGQWEDTDSDEDESDISSIVSKDASEYSDSDYSTGDERQWVEDMEEERRENCVIL</sequence>
<proteinExistence type="predicted"/>
<comment type="caution">
    <text evidence="2">The sequence shown here is derived from an EMBL/GenBank/DDBJ whole genome shotgun (WGS) entry which is preliminary data.</text>
</comment>
<dbReference type="InterPro" id="IPR022025">
    <property type="entry name" value="Amidoligase_2"/>
</dbReference>
<dbReference type="Pfam" id="PF12224">
    <property type="entry name" value="Amidoligase_2"/>
    <property type="match status" value="1"/>
</dbReference>
<dbReference type="AlphaFoldDB" id="A0A6V8HK00"/>
<feature type="compositionally biased region" description="Basic and acidic residues" evidence="1">
    <location>
        <begin position="344"/>
        <end position="364"/>
    </location>
</feature>
<accession>A0A6V8HK00</accession>
<organism evidence="2 3">
    <name type="scientific">Talaromyces pinophilus</name>
    <name type="common">Penicillium pinophilum</name>
    <dbReference type="NCBI Taxonomy" id="128442"/>
    <lineage>
        <taxon>Eukaryota</taxon>
        <taxon>Fungi</taxon>
        <taxon>Dikarya</taxon>
        <taxon>Ascomycota</taxon>
        <taxon>Pezizomycotina</taxon>
        <taxon>Eurotiomycetes</taxon>
        <taxon>Eurotiomycetidae</taxon>
        <taxon>Eurotiales</taxon>
        <taxon>Trichocomaceae</taxon>
        <taxon>Talaromyces</taxon>
        <taxon>Talaromyces sect. Talaromyces</taxon>
    </lineage>
</organism>
<name>A0A6V8HK00_TALPI</name>
<dbReference type="PANTHER" id="PTHR36847:SF1">
    <property type="entry name" value="AMIDOLIGASE ENZYME"/>
    <property type="match status" value="1"/>
</dbReference>
<evidence type="ECO:0000313" key="3">
    <source>
        <dbReference type="Proteomes" id="UP000053095"/>
    </source>
</evidence>
<dbReference type="Proteomes" id="UP000053095">
    <property type="component" value="Unassembled WGS sequence"/>
</dbReference>
<evidence type="ECO:0000313" key="2">
    <source>
        <dbReference type="EMBL" id="GAM41114.1"/>
    </source>
</evidence>
<feature type="compositionally biased region" description="Acidic residues" evidence="1">
    <location>
        <begin position="314"/>
        <end position="324"/>
    </location>
</feature>
<reference evidence="3" key="1">
    <citation type="journal article" date="2015" name="Genome Announc.">
        <title>Draft genome sequence of Talaromyces cellulolyticus strain Y-94, a source of lignocellulosic biomass-degrading enzymes.</title>
        <authorList>
            <person name="Fujii T."/>
            <person name="Koike H."/>
            <person name="Sawayama S."/>
            <person name="Yano S."/>
            <person name="Inoue H."/>
        </authorList>
    </citation>
    <scope>NUCLEOTIDE SEQUENCE [LARGE SCALE GENOMIC DNA]</scope>
    <source>
        <strain evidence="3">Y-94</strain>
    </source>
</reference>
<protein>
    <submittedName>
        <fullName evidence="2">Uncharacterized protein</fullName>
    </submittedName>
</protein>
<gene>
    <name evidence="2" type="ORF">TCE0_041f13992</name>
</gene>